<keyword evidence="10 19" id="KW-0812">Transmembrane</keyword>
<feature type="transmembrane region" description="Helical" evidence="19">
    <location>
        <begin position="32"/>
        <end position="53"/>
    </location>
</feature>
<evidence type="ECO:0000256" key="8">
    <source>
        <dbReference type="ARBA" id="ARBA00022573"/>
    </source>
</evidence>
<feature type="transmembrane region" description="Helical" evidence="19">
    <location>
        <begin position="106"/>
        <end position="124"/>
    </location>
</feature>
<evidence type="ECO:0000256" key="13">
    <source>
        <dbReference type="ARBA" id="ARBA00023136"/>
    </source>
</evidence>
<feature type="transmembrane region" description="Helical" evidence="19">
    <location>
        <begin position="136"/>
        <end position="156"/>
    </location>
</feature>
<evidence type="ECO:0000313" key="21">
    <source>
        <dbReference type="Proteomes" id="UP000830167"/>
    </source>
</evidence>
<keyword evidence="8 19" id="KW-0169">Cobalamin biosynthesis</keyword>
<feature type="transmembrane region" description="Helical" evidence="19">
    <location>
        <begin position="176"/>
        <end position="209"/>
    </location>
</feature>
<evidence type="ECO:0000256" key="9">
    <source>
        <dbReference type="ARBA" id="ARBA00022679"/>
    </source>
</evidence>
<comment type="similarity">
    <text evidence="4 19">Belongs to the CobS family.</text>
</comment>
<dbReference type="GO" id="GO:0051073">
    <property type="term" value="F:adenosylcobinamide-GDP ribazoletransferase activity"/>
    <property type="evidence" value="ECO:0007669"/>
    <property type="project" value="UniProtKB-EC"/>
</dbReference>
<proteinExistence type="inferred from homology"/>
<keyword evidence="13 19" id="KW-0472">Membrane</keyword>
<dbReference type="EMBL" id="CP089291">
    <property type="protein sequence ID" value="UOF89807.1"/>
    <property type="molecule type" value="Genomic_DNA"/>
</dbReference>
<evidence type="ECO:0000256" key="19">
    <source>
        <dbReference type="HAMAP-Rule" id="MF_00719"/>
    </source>
</evidence>
<dbReference type="HAMAP" id="MF_00719">
    <property type="entry name" value="CobS"/>
    <property type="match status" value="1"/>
</dbReference>
<comment type="catalytic activity">
    <reaction evidence="18 19">
        <text>alpha-ribazole 5'-phosphate + adenosylcob(III)inamide-GDP = adenosylcob(III)alamin 5'-phosphate + GMP + H(+)</text>
        <dbReference type="Rhea" id="RHEA:23560"/>
        <dbReference type="ChEBI" id="CHEBI:15378"/>
        <dbReference type="ChEBI" id="CHEBI:57918"/>
        <dbReference type="ChEBI" id="CHEBI:58115"/>
        <dbReference type="ChEBI" id="CHEBI:60487"/>
        <dbReference type="ChEBI" id="CHEBI:60493"/>
        <dbReference type="EC" id="2.7.8.26"/>
    </reaction>
</comment>
<evidence type="ECO:0000256" key="18">
    <source>
        <dbReference type="ARBA" id="ARBA00049504"/>
    </source>
</evidence>
<evidence type="ECO:0000256" key="11">
    <source>
        <dbReference type="ARBA" id="ARBA00022842"/>
    </source>
</evidence>
<evidence type="ECO:0000256" key="16">
    <source>
        <dbReference type="ARBA" id="ARBA00032853"/>
    </source>
</evidence>
<keyword evidence="12 19" id="KW-1133">Transmembrane helix</keyword>
<evidence type="ECO:0000256" key="3">
    <source>
        <dbReference type="ARBA" id="ARBA00004663"/>
    </source>
</evidence>
<dbReference type="PANTHER" id="PTHR34148">
    <property type="entry name" value="ADENOSYLCOBINAMIDE-GDP RIBAZOLETRANSFERASE"/>
    <property type="match status" value="1"/>
</dbReference>
<organism evidence="20 21">
    <name type="scientific">Fodinisporobacter ferrooxydans</name>
    <dbReference type="NCBI Taxonomy" id="2901836"/>
    <lineage>
        <taxon>Bacteria</taxon>
        <taxon>Bacillati</taxon>
        <taxon>Bacillota</taxon>
        <taxon>Bacilli</taxon>
        <taxon>Bacillales</taxon>
        <taxon>Alicyclobacillaceae</taxon>
        <taxon>Fodinisporobacter</taxon>
    </lineage>
</organism>
<protein>
    <recommendedName>
        <fullName evidence="6 19">Adenosylcobinamide-GDP ribazoletransferase</fullName>
        <ecNumber evidence="5 19">2.7.8.26</ecNumber>
    </recommendedName>
    <alternativeName>
        <fullName evidence="16 19">Cobalamin synthase</fullName>
    </alternativeName>
    <alternativeName>
        <fullName evidence="15 19">Cobalamin-5'-phosphate synthase</fullName>
    </alternativeName>
</protein>
<dbReference type="InterPro" id="IPR003805">
    <property type="entry name" value="CobS"/>
</dbReference>
<reference evidence="20" key="1">
    <citation type="submission" date="2021-12" db="EMBL/GenBank/DDBJ databases">
        <title>Alicyclobacillaceae gen. nov., sp. nov., isolated from chalcocite enrichment system.</title>
        <authorList>
            <person name="Jiang Z."/>
        </authorList>
    </citation>
    <scope>NUCLEOTIDE SEQUENCE</scope>
    <source>
        <strain evidence="20">MYW30-H2</strain>
    </source>
</reference>
<accession>A0ABY4CH22</accession>
<feature type="transmembrane region" description="Helical" evidence="19">
    <location>
        <begin position="60"/>
        <end position="78"/>
    </location>
</feature>
<evidence type="ECO:0000313" key="20">
    <source>
        <dbReference type="EMBL" id="UOF89807.1"/>
    </source>
</evidence>
<evidence type="ECO:0000256" key="5">
    <source>
        <dbReference type="ARBA" id="ARBA00013200"/>
    </source>
</evidence>
<comment type="catalytic activity">
    <reaction evidence="17 19">
        <text>alpha-ribazole + adenosylcob(III)inamide-GDP = adenosylcob(III)alamin + GMP + H(+)</text>
        <dbReference type="Rhea" id="RHEA:16049"/>
        <dbReference type="ChEBI" id="CHEBI:10329"/>
        <dbReference type="ChEBI" id="CHEBI:15378"/>
        <dbReference type="ChEBI" id="CHEBI:18408"/>
        <dbReference type="ChEBI" id="CHEBI:58115"/>
        <dbReference type="ChEBI" id="CHEBI:60487"/>
        <dbReference type="EC" id="2.7.8.26"/>
    </reaction>
</comment>
<keyword evidence="7 19" id="KW-1003">Cell membrane</keyword>
<evidence type="ECO:0000256" key="7">
    <source>
        <dbReference type="ARBA" id="ARBA00022475"/>
    </source>
</evidence>
<dbReference type="RefSeq" id="WP_347436498.1">
    <property type="nucleotide sequence ID" value="NZ_CP089291.1"/>
</dbReference>
<dbReference type="Pfam" id="PF02654">
    <property type="entry name" value="CobS"/>
    <property type="match status" value="1"/>
</dbReference>
<dbReference type="EC" id="2.7.8.26" evidence="5 19"/>
<evidence type="ECO:0000256" key="10">
    <source>
        <dbReference type="ARBA" id="ARBA00022692"/>
    </source>
</evidence>
<evidence type="ECO:0000256" key="1">
    <source>
        <dbReference type="ARBA" id="ARBA00001946"/>
    </source>
</evidence>
<name>A0ABY4CH22_9BACL</name>
<comment type="function">
    <text evidence="14 19">Joins adenosylcobinamide-GDP and alpha-ribazole to generate adenosylcobalamin (Ado-cobalamin). Also synthesizes adenosylcobalamin 5'-phosphate from adenosylcobinamide-GDP and alpha-ribazole 5'-phosphate.</text>
</comment>
<evidence type="ECO:0000256" key="15">
    <source>
        <dbReference type="ARBA" id="ARBA00032605"/>
    </source>
</evidence>
<dbReference type="Proteomes" id="UP000830167">
    <property type="component" value="Chromosome"/>
</dbReference>
<evidence type="ECO:0000256" key="17">
    <source>
        <dbReference type="ARBA" id="ARBA00048623"/>
    </source>
</evidence>
<evidence type="ECO:0000256" key="2">
    <source>
        <dbReference type="ARBA" id="ARBA00004651"/>
    </source>
</evidence>
<evidence type="ECO:0000256" key="4">
    <source>
        <dbReference type="ARBA" id="ARBA00010561"/>
    </source>
</evidence>
<keyword evidence="11 19" id="KW-0460">Magnesium</keyword>
<comment type="pathway">
    <text evidence="3 19">Cofactor biosynthesis; adenosylcobalamin biosynthesis; adenosylcobalamin from cob(II)yrinate a,c-diamide: step 7/7.</text>
</comment>
<dbReference type="NCBIfam" id="TIGR00317">
    <property type="entry name" value="cobS"/>
    <property type="match status" value="1"/>
</dbReference>
<comment type="cofactor">
    <cofactor evidence="1 19">
        <name>Mg(2+)</name>
        <dbReference type="ChEBI" id="CHEBI:18420"/>
    </cofactor>
</comment>
<evidence type="ECO:0000256" key="14">
    <source>
        <dbReference type="ARBA" id="ARBA00025228"/>
    </source>
</evidence>
<dbReference type="PANTHER" id="PTHR34148:SF1">
    <property type="entry name" value="ADENOSYLCOBINAMIDE-GDP RIBAZOLETRANSFERASE"/>
    <property type="match status" value="1"/>
</dbReference>
<evidence type="ECO:0000256" key="6">
    <source>
        <dbReference type="ARBA" id="ARBA00015850"/>
    </source>
</evidence>
<evidence type="ECO:0000256" key="12">
    <source>
        <dbReference type="ARBA" id="ARBA00022989"/>
    </source>
</evidence>
<keyword evidence="21" id="KW-1185">Reference proteome</keyword>
<gene>
    <name evidence="19 20" type="primary">cobS</name>
    <name evidence="20" type="ORF">LSG31_18315</name>
</gene>
<sequence length="245" mass="26664">MMQPFFHALAFLTRIPVPPLSASEGDWQKSAAYYPLVGGILGVLIYAASMLFINRMPMPVGAVLSLSFWVYLTGGLHLDGWMDLADGLGSNRTREQMLAIMKDSRVGAMGVIAGVLVLLVKAAALYELMYHRELGWVIASPVLARAYLLAAIYFYPYLSEKGIASGLKTGLSKSGLAINFVILLLGLAYFFGVKGLLLCLPTFFLSWLFSRSIVKRLQGLTGDCYGAIVEWTEAVSLVVILALGK</sequence>
<comment type="subcellular location">
    <subcellularLocation>
        <location evidence="2 19">Cell membrane</location>
        <topology evidence="2 19">Multi-pass membrane protein</topology>
    </subcellularLocation>
</comment>
<keyword evidence="9 19" id="KW-0808">Transferase</keyword>